<feature type="compositionally biased region" description="Basic and acidic residues" evidence="1">
    <location>
        <begin position="141"/>
        <end position="170"/>
    </location>
</feature>
<proteinExistence type="predicted"/>
<feature type="compositionally biased region" description="Basic and acidic residues" evidence="1">
    <location>
        <begin position="121"/>
        <end position="134"/>
    </location>
</feature>
<gene>
    <name evidence="2" type="ORF">PPAR00522_LOCUS17693</name>
</gene>
<feature type="compositionally biased region" description="Polar residues" evidence="1">
    <location>
        <begin position="87"/>
        <end position="99"/>
    </location>
</feature>
<name>A0A7S0VF63_9CHLO</name>
<evidence type="ECO:0000256" key="1">
    <source>
        <dbReference type="SAM" id="MobiDB-lite"/>
    </source>
</evidence>
<feature type="region of interest" description="Disordered" evidence="1">
    <location>
        <begin position="298"/>
        <end position="323"/>
    </location>
</feature>
<evidence type="ECO:0000313" key="2">
    <source>
        <dbReference type="EMBL" id="CAD8785236.1"/>
    </source>
</evidence>
<accession>A0A7S0VF63</accession>
<sequence length="323" mass="33762">MDLLNNLSGRADELVMVKLADIDGGKDREHTGLKDGDEVLKTNEGRKKTADTESSGDHGEKSKREWEGKSHTSQNVKESVAGKHVNPKSNTKRNSTESVGNGLEGNENESHGPGGATGNEMARELEASLGKTKDGGSSPDAHTEAGSETKARGGGLVERHKTEKVARDNGAEEGGSPGSDRSPLVAGINNGREQPVINRVMGLLSRILATPKTVNTSEEVSGEAASLNIPNTGHSHSLVTERNSNTAGLRKENGAAAHARELDIKGGGSGLVLIIARKGLEDRAAGVNRTIEVGTSRETTLGKVSTGTTQEGRANTAAHRHTA</sequence>
<feature type="compositionally biased region" description="Basic and acidic residues" evidence="1">
    <location>
        <begin position="23"/>
        <end position="70"/>
    </location>
</feature>
<feature type="compositionally biased region" description="Polar residues" evidence="1">
    <location>
        <begin position="298"/>
        <end position="313"/>
    </location>
</feature>
<dbReference type="EMBL" id="HBFM01027347">
    <property type="protein sequence ID" value="CAD8785236.1"/>
    <property type="molecule type" value="Transcribed_RNA"/>
</dbReference>
<reference evidence="2" key="1">
    <citation type="submission" date="2021-01" db="EMBL/GenBank/DDBJ databases">
        <authorList>
            <person name="Corre E."/>
            <person name="Pelletier E."/>
            <person name="Niang G."/>
            <person name="Scheremetjew M."/>
            <person name="Finn R."/>
            <person name="Kale V."/>
            <person name="Holt S."/>
            <person name="Cochrane G."/>
            <person name="Meng A."/>
            <person name="Brown T."/>
            <person name="Cohen L."/>
        </authorList>
    </citation>
    <scope>NUCLEOTIDE SEQUENCE</scope>
    <source>
        <strain evidence="2">SAG 63-3</strain>
    </source>
</reference>
<feature type="region of interest" description="Disordered" evidence="1">
    <location>
        <begin position="23"/>
        <end position="184"/>
    </location>
</feature>
<dbReference type="AlphaFoldDB" id="A0A7S0VF63"/>
<organism evidence="2">
    <name type="scientific">Polytomella parva</name>
    <dbReference type="NCBI Taxonomy" id="51329"/>
    <lineage>
        <taxon>Eukaryota</taxon>
        <taxon>Viridiplantae</taxon>
        <taxon>Chlorophyta</taxon>
        <taxon>core chlorophytes</taxon>
        <taxon>Chlorophyceae</taxon>
        <taxon>CS clade</taxon>
        <taxon>Chlamydomonadales</taxon>
        <taxon>Chlamydomonadaceae</taxon>
        <taxon>Polytomella</taxon>
    </lineage>
</organism>
<protein>
    <submittedName>
        <fullName evidence="2">Uncharacterized protein</fullName>
    </submittedName>
</protein>